<dbReference type="AlphaFoldDB" id="A0ABD5KP77"/>
<evidence type="ECO:0000313" key="2">
    <source>
        <dbReference type="EMBL" id="MEN3152968.1"/>
    </source>
</evidence>
<dbReference type="RefSeq" id="WP_099000563.1">
    <property type="nucleotide sequence ID" value="NZ_CP025621.1"/>
</dbReference>
<dbReference type="Pfam" id="PF09346">
    <property type="entry name" value="SMI1_KNR4"/>
    <property type="match status" value="1"/>
</dbReference>
<evidence type="ECO:0000313" key="3">
    <source>
        <dbReference type="Proteomes" id="UP001418804"/>
    </source>
</evidence>
<dbReference type="InterPro" id="IPR037883">
    <property type="entry name" value="Knr4/Smi1-like_sf"/>
</dbReference>
<evidence type="ECO:0000259" key="1">
    <source>
        <dbReference type="SMART" id="SM00860"/>
    </source>
</evidence>
<dbReference type="SUPFAM" id="SSF160631">
    <property type="entry name" value="SMI1/KNR4-like"/>
    <property type="match status" value="1"/>
</dbReference>
<accession>A0ABD5KP77</accession>
<sequence length="187" mass="21927">MKKEFYQGDSFWSDDSEYKRIDYPINDEIIKQAEVILGVKLPSSLLDLLKIRNGGGLNYPYFMLPDGDTESIPYGQRARISDIDPIHFEKEDISILSSKELLEEVKLTGEFVVLWTDFHYWVVLDYRNRSQDPTVMYIAENFSASTHDTTEWEYIKIADTFDDFLKQLFRVPALDPKQLKSSYSRKE</sequence>
<dbReference type="InterPro" id="IPR018958">
    <property type="entry name" value="Knr4/Smi1-like_dom"/>
</dbReference>
<feature type="domain" description="Knr4/Smi1-like" evidence="1">
    <location>
        <begin position="24"/>
        <end position="167"/>
    </location>
</feature>
<reference evidence="2 3" key="1">
    <citation type="submission" date="2024-05" db="EMBL/GenBank/DDBJ databases">
        <title>The mechanism of isolation and screening of efficient mineral weathering bacteria priestia aryabhattai c4-10 with weathered biotite.</title>
        <authorList>
            <person name="Yang S."/>
        </authorList>
    </citation>
    <scope>NUCLEOTIDE SEQUENCE [LARGE SCALE GENOMIC DNA]</scope>
    <source>
        <strain evidence="2 3">C4-10</strain>
    </source>
</reference>
<dbReference type="EMBL" id="JBDIVD010000001">
    <property type="protein sequence ID" value="MEN3152968.1"/>
    <property type="molecule type" value="Genomic_DNA"/>
</dbReference>
<comment type="caution">
    <text evidence="2">The sequence shown here is derived from an EMBL/GenBank/DDBJ whole genome shotgun (WGS) entry which is preliminary data.</text>
</comment>
<dbReference type="Proteomes" id="UP001418804">
    <property type="component" value="Unassembled WGS sequence"/>
</dbReference>
<dbReference type="Gene3D" id="3.40.1580.10">
    <property type="entry name" value="SMI1/KNR4-like"/>
    <property type="match status" value="1"/>
</dbReference>
<protein>
    <submittedName>
        <fullName evidence="2">SMI1/KNR4 family protein</fullName>
    </submittedName>
</protein>
<name>A0ABD5KP77_PRIAR</name>
<proteinExistence type="predicted"/>
<gene>
    <name evidence="2" type="ORF">ABDD91_08995</name>
</gene>
<reference evidence="2 3" key="2">
    <citation type="submission" date="2024-05" db="EMBL/GenBank/DDBJ databases">
        <authorList>
            <person name="Zheng X."/>
        </authorList>
    </citation>
    <scope>NUCLEOTIDE SEQUENCE [LARGE SCALE GENOMIC DNA]</scope>
    <source>
        <strain evidence="2 3">C4-10</strain>
    </source>
</reference>
<dbReference type="SMART" id="SM00860">
    <property type="entry name" value="SMI1_KNR4"/>
    <property type="match status" value="1"/>
</dbReference>
<organism evidence="2 3">
    <name type="scientific">Priestia aryabhattai</name>
    <name type="common">Bacillus aryabhattai</name>
    <dbReference type="NCBI Taxonomy" id="412384"/>
    <lineage>
        <taxon>Bacteria</taxon>
        <taxon>Bacillati</taxon>
        <taxon>Bacillota</taxon>
        <taxon>Bacilli</taxon>
        <taxon>Bacillales</taxon>
        <taxon>Bacillaceae</taxon>
        <taxon>Priestia</taxon>
    </lineage>
</organism>